<protein>
    <recommendedName>
        <fullName evidence="1">Glycosyltransferase Maf N-terminal domain-containing protein</fullName>
    </recommendedName>
</protein>
<reference evidence="2" key="1">
    <citation type="submission" date="2018-06" db="EMBL/GenBank/DDBJ databases">
        <authorList>
            <person name="Zhirakovskaya E."/>
        </authorList>
    </citation>
    <scope>NUCLEOTIDE SEQUENCE</scope>
</reference>
<feature type="non-terminal residue" evidence="2">
    <location>
        <position position="544"/>
    </location>
</feature>
<proteinExistence type="predicted"/>
<gene>
    <name evidence="2" type="ORF">MNBD_NITROSPINAE04-487</name>
</gene>
<dbReference type="InterPro" id="IPR045376">
    <property type="entry name" value="Maf_N"/>
</dbReference>
<feature type="domain" description="Glycosyltransferase Maf N-terminal" evidence="1">
    <location>
        <begin position="88"/>
        <end position="187"/>
    </location>
</feature>
<dbReference type="Pfam" id="PF20157">
    <property type="entry name" value="Maf_flag10_N"/>
    <property type="match status" value="1"/>
</dbReference>
<evidence type="ECO:0000259" key="1">
    <source>
        <dbReference type="Pfam" id="PF20157"/>
    </source>
</evidence>
<accession>A0A3B1C7H9</accession>
<dbReference type="EMBL" id="UOGA01000138">
    <property type="protein sequence ID" value="VAX18820.1"/>
    <property type="molecule type" value="Genomic_DNA"/>
</dbReference>
<dbReference type="AlphaFoldDB" id="A0A3B1C7H9"/>
<organism evidence="2">
    <name type="scientific">hydrothermal vent metagenome</name>
    <dbReference type="NCBI Taxonomy" id="652676"/>
    <lineage>
        <taxon>unclassified sequences</taxon>
        <taxon>metagenomes</taxon>
        <taxon>ecological metagenomes</taxon>
    </lineage>
</organism>
<sequence length="544" mass="61388">MFRYIYIRSFKAVAQIKIRAWILSNCNFILQIKRERSFMVKLISFQIDAAVTMNRELLKKTLNANLNSLKARSRPLGGYLSQLSAEDYWDRLIDAKETGYTLRIERGGSVKSVNSGYNPFKEAQKHLDEDLKARVSNDLSTIHYFGAGLGYHLKLMIESLGDRAKIVLYEKEPDWLILTFSIHDFSKEIDSGGLTVFLDGICGAPPEVSRSANDLLWAHPVLWVVYEKFYNKLMKSIILSDPAPTLSVLNIIIYPYSAYLNLANAVSQSLKDMGYSVSRCANTSADIRQSIFADGPDMLFSISFSARIARFADDMKIPYVCWELDKIMNEAYVPDTLSPYTHVFTTFLDDTGRFEKAGAEACYLPAAPDILLDDNYKLSSEELKNYSCDVSFIGSPLIATNNDYLNLIDTIQRATASGEAELLKAGQSLIGALNRAIERQKKFSGVNVYKLPELLDQELESGSVPSLFSFSKQSLCNIIAKQCCGYQRLYYLEKLSPVNVSVYGNEDWINVKQDHLLYKGTAEFDREAAKIFQASKINLDITRI</sequence>
<name>A0A3B1C7H9_9ZZZZ</name>
<evidence type="ECO:0000313" key="2">
    <source>
        <dbReference type="EMBL" id="VAX18820.1"/>
    </source>
</evidence>